<dbReference type="SUPFAM" id="SSF46785">
    <property type="entry name" value="Winged helix' DNA-binding domain"/>
    <property type="match status" value="1"/>
</dbReference>
<dbReference type="PANTHER" id="PTHR33164">
    <property type="entry name" value="TRANSCRIPTIONAL REGULATOR, MARR FAMILY"/>
    <property type="match status" value="1"/>
</dbReference>
<gene>
    <name evidence="3" type="ORF">MQH31_00745</name>
</gene>
<evidence type="ECO:0000313" key="3">
    <source>
        <dbReference type="EMBL" id="MCI4656342.1"/>
    </source>
</evidence>
<keyword evidence="4" id="KW-1185">Reference proteome</keyword>
<dbReference type="Pfam" id="PF12802">
    <property type="entry name" value="MarR_2"/>
    <property type="match status" value="1"/>
</dbReference>
<dbReference type="EMBL" id="JALGAR010000001">
    <property type="protein sequence ID" value="MCI4656342.1"/>
    <property type="molecule type" value="Genomic_DNA"/>
</dbReference>
<dbReference type="Proteomes" id="UP001165341">
    <property type="component" value="Unassembled WGS sequence"/>
</dbReference>
<dbReference type="InterPro" id="IPR039422">
    <property type="entry name" value="MarR/SlyA-like"/>
</dbReference>
<dbReference type="InterPro" id="IPR000835">
    <property type="entry name" value="HTH_MarR-typ"/>
</dbReference>
<dbReference type="InterPro" id="IPR036388">
    <property type="entry name" value="WH-like_DNA-bd_sf"/>
</dbReference>
<dbReference type="GO" id="GO:0003700">
    <property type="term" value="F:DNA-binding transcription factor activity"/>
    <property type="evidence" value="ECO:0007669"/>
    <property type="project" value="InterPro"/>
</dbReference>
<evidence type="ECO:0000259" key="2">
    <source>
        <dbReference type="PROSITE" id="PS50995"/>
    </source>
</evidence>
<evidence type="ECO:0000256" key="1">
    <source>
        <dbReference type="SAM" id="MobiDB-lite"/>
    </source>
</evidence>
<dbReference type="PANTHER" id="PTHR33164:SF57">
    <property type="entry name" value="MARR-FAMILY TRANSCRIPTIONAL REGULATOR"/>
    <property type="match status" value="1"/>
</dbReference>
<reference evidence="3" key="1">
    <citation type="submission" date="2022-03" db="EMBL/GenBank/DDBJ databases">
        <title>Cryobacterium sp. nov. strain ZS14-85, isolated from Antarctic soil.</title>
        <authorList>
            <person name="Li J."/>
            <person name="Niu G."/>
        </authorList>
    </citation>
    <scope>NUCLEOTIDE SEQUENCE</scope>
    <source>
        <strain evidence="3">ZS14-85</strain>
    </source>
</reference>
<dbReference type="PROSITE" id="PS50995">
    <property type="entry name" value="HTH_MARR_2"/>
    <property type="match status" value="1"/>
</dbReference>
<dbReference type="AlphaFoldDB" id="A0AA41QRJ7"/>
<sequence length="176" mass="18825">MIHGTPGLPQRATAPNEPGTDTRAETPGAAPSAESASASAIAEVEEQLSVLAGLIRASMRDAALFIDASLQPFAFKLLRHIERYGPTHSSAIAAALYVDKSVISRQAKQLCELGLVRTELDPDDGRARFLAVTDLARAKLDAVRNGETAIVHKRLSDWPTDDLHQLAALLAQLNNP</sequence>
<dbReference type="Gene3D" id="1.10.10.10">
    <property type="entry name" value="Winged helix-like DNA-binding domain superfamily/Winged helix DNA-binding domain"/>
    <property type="match status" value="1"/>
</dbReference>
<accession>A0AA41QRJ7</accession>
<name>A0AA41QRJ7_9MICO</name>
<dbReference type="InterPro" id="IPR036390">
    <property type="entry name" value="WH_DNA-bd_sf"/>
</dbReference>
<comment type="caution">
    <text evidence="3">The sequence shown here is derived from an EMBL/GenBank/DDBJ whole genome shotgun (WGS) entry which is preliminary data.</text>
</comment>
<dbReference type="RefSeq" id="WP_243010578.1">
    <property type="nucleotide sequence ID" value="NZ_JALGAR010000001.1"/>
</dbReference>
<proteinExistence type="predicted"/>
<feature type="domain" description="HTH marR-type" evidence="2">
    <location>
        <begin position="41"/>
        <end position="175"/>
    </location>
</feature>
<feature type="region of interest" description="Disordered" evidence="1">
    <location>
        <begin position="1"/>
        <end position="37"/>
    </location>
</feature>
<dbReference type="GO" id="GO:0006950">
    <property type="term" value="P:response to stress"/>
    <property type="evidence" value="ECO:0007669"/>
    <property type="project" value="TreeGrafter"/>
</dbReference>
<protein>
    <submittedName>
        <fullName evidence="3">MarR family winged helix-turn-helix transcriptional regulator</fullName>
    </submittedName>
</protein>
<evidence type="ECO:0000313" key="4">
    <source>
        <dbReference type="Proteomes" id="UP001165341"/>
    </source>
</evidence>
<organism evidence="3 4">
    <name type="scientific">Cryobacterium zhongshanensis</name>
    <dbReference type="NCBI Taxonomy" id="2928153"/>
    <lineage>
        <taxon>Bacteria</taxon>
        <taxon>Bacillati</taxon>
        <taxon>Actinomycetota</taxon>
        <taxon>Actinomycetes</taxon>
        <taxon>Micrococcales</taxon>
        <taxon>Microbacteriaceae</taxon>
        <taxon>Cryobacterium</taxon>
    </lineage>
</organism>
<dbReference type="SMART" id="SM00347">
    <property type="entry name" value="HTH_MARR"/>
    <property type="match status" value="1"/>
</dbReference>